<organism evidence="9 10">
    <name type="scientific">Actinidia chinensis var. chinensis</name>
    <name type="common">Chinese soft-hair kiwi</name>
    <dbReference type="NCBI Taxonomy" id="1590841"/>
    <lineage>
        <taxon>Eukaryota</taxon>
        <taxon>Viridiplantae</taxon>
        <taxon>Streptophyta</taxon>
        <taxon>Embryophyta</taxon>
        <taxon>Tracheophyta</taxon>
        <taxon>Spermatophyta</taxon>
        <taxon>Magnoliopsida</taxon>
        <taxon>eudicotyledons</taxon>
        <taxon>Gunneridae</taxon>
        <taxon>Pentapetalae</taxon>
        <taxon>asterids</taxon>
        <taxon>Ericales</taxon>
        <taxon>Actinidiaceae</taxon>
        <taxon>Actinidia</taxon>
    </lineage>
</organism>
<reference evidence="9 10" key="1">
    <citation type="submission" date="2017-07" db="EMBL/GenBank/DDBJ databases">
        <title>An improved, manually edited Actinidia chinensis var. chinensis (kiwifruit) genome highlights the challenges associated with draft genomes and gene prediction in plants.</title>
        <authorList>
            <person name="Pilkington S."/>
            <person name="Crowhurst R."/>
            <person name="Hilario E."/>
            <person name="Nardozza S."/>
            <person name="Fraser L."/>
            <person name="Peng Y."/>
            <person name="Gunaseelan K."/>
            <person name="Simpson R."/>
            <person name="Tahir J."/>
            <person name="Deroles S."/>
            <person name="Templeton K."/>
            <person name="Luo Z."/>
            <person name="Davy M."/>
            <person name="Cheng C."/>
            <person name="Mcneilage M."/>
            <person name="Scaglione D."/>
            <person name="Liu Y."/>
            <person name="Zhang Q."/>
            <person name="Datson P."/>
            <person name="De Silva N."/>
            <person name="Gardiner S."/>
            <person name="Bassett H."/>
            <person name="Chagne D."/>
            <person name="Mccallum J."/>
            <person name="Dzierzon H."/>
            <person name="Deng C."/>
            <person name="Wang Y.-Y."/>
            <person name="Barron N."/>
            <person name="Manako K."/>
            <person name="Bowen J."/>
            <person name="Foster T."/>
            <person name="Erridge Z."/>
            <person name="Tiffin H."/>
            <person name="Waite C."/>
            <person name="Davies K."/>
            <person name="Grierson E."/>
            <person name="Laing W."/>
            <person name="Kirk R."/>
            <person name="Chen X."/>
            <person name="Wood M."/>
            <person name="Montefiori M."/>
            <person name="Brummell D."/>
            <person name="Schwinn K."/>
            <person name="Catanach A."/>
            <person name="Fullerton C."/>
            <person name="Li D."/>
            <person name="Meiyalaghan S."/>
            <person name="Nieuwenhuizen N."/>
            <person name="Read N."/>
            <person name="Prakash R."/>
            <person name="Hunter D."/>
            <person name="Zhang H."/>
            <person name="Mckenzie M."/>
            <person name="Knabel M."/>
            <person name="Harris A."/>
            <person name="Allan A."/>
            <person name="Chen A."/>
            <person name="Janssen B."/>
            <person name="Plunkett B."/>
            <person name="Dwamena C."/>
            <person name="Voogd C."/>
            <person name="Leif D."/>
            <person name="Lafferty D."/>
            <person name="Souleyre E."/>
            <person name="Varkonyi-Gasic E."/>
            <person name="Gambi F."/>
            <person name="Hanley J."/>
            <person name="Yao J.-L."/>
            <person name="Cheung J."/>
            <person name="David K."/>
            <person name="Warren B."/>
            <person name="Marsh K."/>
            <person name="Snowden K."/>
            <person name="Lin-Wang K."/>
            <person name="Brian L."/>
            <person name="Martinez-Sanchez M."/>
            <person name="Wang M."/>
            <person name="Ileperuma N."/>
            <person name="Macnee N."/>
            <person name="Campin R."/>
            <person name="Mcatee P."/>
            <person name="Drummond R."/>
            <person name="Espley R."/>
            <person name="Ireland H."/>
            <person name="Wu R."/>
            <person name="Atkinson R."/>
            <person name="Karunairetnam S."/>
            <person name="Bulley S."/>
            <person name="Chunkath S."/>
            <person name="Hanley Z."/>
            <person name="Storey R."/>
            <person name="Thrimawithana A."/>
            <person name="Thomson S."/>
            <person name="David C."/>
            <person name="Testolin R."/>
        </authorList>
    </citation>
    <scope>NUCLEOTIDE SEQUENCE [LARGE SCALE GENOMIC DNA]</scope>
    <source>
        <strain evidence="10">cv. Red5</strain>
        <tissue evidence="9">Young leaf</tissue>
    </source>
</reference>
<protein>
    <recommendedName>
        <fullName evidence="6">WAT1-related protein</fullName>
    </recommendedName>
</protein>
<dbReference type="InterPro" id="IPR037185">
    <property type="entry name" value="EmrE-like"/>
</dbReference>
<feature type="transmembrane region" description="Helical" evidence="6">
    <location>
        <begin position="146"/>
        <end position="166"/>
    </location>
</feature>
<evidence type="ECO:0000259" key="8">
    <source>
        <dbReference type="Pfam" id="PF00892"/>
    </source>
</evidence>
<comment type="subcellular location">
    <subcellularLocation>
        <location evidence="1 6">Membrane</location>
        <topology evidence="1 6">Multi-pass membrane protein</topology>
    </subcellularLocation>
</comment>
<dbReference type="EMBL" id="NKQK01000027">
    <property type="protein sequence ID" value="PSR87600.1"/>
    <property type="molecule type" value="Genomic_DNA"/>
</dbReference>
<sequence>MIERLCLHSLLFCYCHSFSPPACLLLPQSSRASTIQSLCLLENLPTWTHRVRFVAQLIGFQGIEYSSPTLASAISNLTPAFTFMLAIFFRLEKLILTSSSTKAKIMGTFVSISGAFLVVLYKGPVIGKTNSPSKMPYSLGLSQSNWAMGGLFLAADYLLLSMFYIVQAQIMKVYPAELVVVFLFNLCATIISAPVCLIADMNFNDWKITTDIALVAILYSGIMGSCFGTIVHTWGVRVKGPVYIALFKPFAIVIAAVTGFIFLGESLYLGSVVGAVVISVGFYVVMWGKAKEEMGEEFGVINSLESPYTPLLGEER</sequence>
<feature type="transmembrane region" description="Helical" evidence="6">
    <location>
        <begin position="103"/>
        <end position="126"/>
    </location>
</feature>
<gene>
    <name evidence="9" type="ORF">CEY00_Acc30646</name>
</gene>
<feature type="transmembrane region" description="Helical" evidence="6">
    <location>
        <begin position="212"/>
        <end position="231"/>
    </location>
</feature>
<dbReference type="OrthoDB" id="1727045at2759"/>
<feature type="signal peptide" evidence="7">
    <location>
        <begin position="1"/>
        <end position="17"/>
    </location>
</feature>
<feature type="transmembrane region" description="Helical" evidence="6">
    <location>
        <begin position="268"/>
        <end position="286"/>
    </location>
</feature>
<accession>A0A2R6P9D0</accession>
<evidence type="ECO:0000313" key="10">
    <source>
        <dbReference type="Proteomes" id="UP000241394"/>
    </source>
</evidence>
<evidence type="ECO:0000256" key="4">
    <source>
        <dbReference type="ARBA" id="ARBA00022989"/>
    </source>
</evidence>
<keyword evidence="5 6" id="KW-0472">Membrane</keyword>
<evidence type="ECO:0000256" key="7">
    <source>
        <dbReference type="SAM" id="SignalP"/>
    </source>
</evidence>
<evidence type="ECO:0000256" key="2">
    <source>
        <dbReference type="ARBA" id="ARBA00007635"/>
    </source>
</evidence>
<feature type="chain" id="PRO_5015328358" description="WAT1-related protein" evidence="7">
    <location>
        <begin position="18"/>
        <end position="316"/>
    </location>
</feature>
<comment type="caution">
    <text evidence="9">The sequence shown here is derived from an EMBL/GenBank/DDBJ whole genome shotgun (WGS) entry which is preliminary data.</text>
</comment>
<keyword evidence="3 6" id="KW-0812">Transmembrane</keyword>
<feature type="transmembrane region" description="Helical" evidence="6">
    <location>
        <begin position="243"/>
        <end position="262"/>
    </location>
</feature>
<proteinExistence type="inferred from homology"/>
<dbReference type="Pfam" id="PF00892">
    <property type="entry name" value="EamA"/>
    <property type="match status" value="1"/>
</dbReference>
<evidence type="ECO:0000256" key="3">
    <source>
        <dbReference type="ARBA" id="ARBA00022692"/>
    </source>
</evidence>
<keyword evidence="4 6" id="KW-1133">Transmembrane helix</keyword>
<evidence type="ECO:0000256" key="6">
    <source>
        <dbReference type="RuleBase" id="RU363077"/>
    </source>
</evidence>
<evidence type="ECO:0000256" key="5">
    <source>
        <dbReference type="ARBA" id="ARBA00023136"/>
    </source>
</evidence>
<evidence type="ECO:0000256" key="1">
    <source>
        <dbReference type="ARBA" id="ARBA00004141"/>
    </source>
</evidence>
<evidence type="ECO:0000313" key="9">
    <source>
        <dbReference type="EMBL" id="PSR87600.1"/>
    </source>
</evidence>
<name>A0A2R6P9D0_ACTCC</name>
<feature type="transmembrane region" description="Helical" evidence="6">
    <location>
        <begin position="70"/>
        <end position="91"/>
    </location>
</feature>
<dbReference type="Gramene" id="PSR87600">
    <property type="protein sequence ID" value="PSR87600"/>
    <property type="gene ID" value="CEY00_Acc30646"/>
</dbReference>
<feature type="transmembrane region" description="Helical" evidence="6">
    <location>
        <begin position="178"/>
        <end position="200"/>
    </location>
</feature>
<dbReference type="GO" id="GO:0016020">
    <property type="term" value="C:membrane"/>
    <property type="evidence" value="ECO:0007669"/>
    <property type="project" value="UniProtKB-SubCell"/>
</dbReference>
<dbReference type="InterPro" id="IPR030184">
    <property type="entry name" value="WAT1-related"/>
</dbReference>
<keyword evidence="7" id="KW-0732">Signal</keyword>
<reference evidence="10" key="2">
    <citation type="journal article" date="2018" name="BMC Genomics">
        <title>A manually annotated Actinidia chinensis var. chinensis (kiwifruit) genome highlights the challenges associated with draft genomes and gene prediction in plants.</title>
        <authorList>
            <person name="Pilkington S.M."/>
            <person name="Crowhurst R."/>
            <person name="Hilario E."/>
            <person name="Nardozza S."/>
            <person name="Fraser L."/>
            <person name="Peng Y."/>
            <person name="Gunaseelan K."/>
            <person name="Simpson R."/>
            <person name="Tahir J."/>
            <person name="Deroles S.C."/>
            <person name="Templeton K."/>
            <person name="Luo Z."/>
            <person name="Davy M."/>
            <person name="Cheng C."/>
            <person name="McNeilage M."/>
            <person name="Scaglione D."/>
            <person name="Liu Y."/>
            <person name="Zhang Q."/>
            <person name="Datson P."/>
            <person name="De Silva N."/>
            <person name="Gardiner S.E."/>
            <person name="Bassett H."/>
            <person name="Chagne D."/>
            <person name="McCallum J."/>
            <person name="Dzierzon H."/>
            <person name="Deng C."/>
            <person name="Wang Y.Y."/>
            <person name="Barron L."/>
            <person name="Manako K."/>
            <person name="Bowen J."/>
            <person name="Foster T.M."/>
            <person name="Erridge Z.A."/>
            <person name="Tiffin H."/>
            <person name="Waite C.N."/>
            <person name="Davies K.M."/>
            <person name="Grierson E.P."/>
            <person name="Laing W.A."/>
            <person name="Kirk R."/>
            <person name="Chen X."/>
            <person name="Wood M."/>
            <person name="Montefiori M."/>
            <person name="Brummell D.A."/>
            <person name="Schwinn K.E."/>
            <person name="Catanach A."/>
            <person name="Fullerton C."/>
            <person name="Li D."/>
            <person name="Meiyalaghan S."/>
            <person name="Nieuwenhuizen N."/>
            <person name="Read N."/>
            <person name="Prakash R."/>
            <person name="Hunter D."/>
            <person name="Zhang H."/>
            <person name="McKenzie M."/>
            <person name="Knabel M."/>
            <person name="Harris A."/>
            <person name="Allan A.C."/>
            <person name="Gleave A."/>
            <person name="Chen A."/>
            <person name="Janssen B.J."/>
            <person name="Plunkett B."/>
            <person name="Ampomah-Dwamena C."/>
            <person name="Voogd C."/>
            <person name="Leif D."/>
            <person name="Lafferty D."/>
            <person name="Souleyre E.J.F."/>
            <person name="Varkonyi-Gasic E."/>
            <person name="Gambi F."/>
            <person name="Hanley J."/>
            <person name="Yao J.L."/>
            <person name="Cheung J."/>
            <person name="David K.M."/>
            <person name="Warren B."/>
            <person name="Marsh K."/>
            <person name="Snowden K.C."/>
            <person name="Lin-Wang K."/>
            <person name="Brian L."/>
            <person name="Martinez-Sanchez M."/>
            <person name="Wang M."/>
            <person name="Ileperuma N."/>
            <person name="Macnee N."/>
            <person name="Campin R."/>
            <person name="McAtee P."/>
            <person name="Drummond R.S.M."/>
            <person name="Espley R.V."/>
            <person name="Ireland H.S."/>
            <person name="Wu R."/>
            <person name="Atkinson R.G."/>
            <person name="Karunairetnam S."/>
            <person name="Bulley S."/>
            <person name="Chunkath S."/>
            <person name="Hanley Z."/>
            <person name="Storey R."/>
            <person name="Thrimawithana A.H."/>
            <person name="Thomson S."/>
            <person name="David C."/>
            <person name="Testolin R."/>
            <person name="Huang H."/>
            <person name="Hellens R.P."/>
            <person name="Schaffer R.J."/>
        </authorList>
    </citation>
    <scope>NUCLEOTIDE SEQUENCE [LARGE SCALE GENOMIC DNA]</scope>
    <source>
        <strain evidence="10">cv. Red5</strain>
    </source>
</reference>
<dbReference type="GO" id="GO:0022857">
    <property type="term" value="F:transmembrane transporter activity"/>
    <property type="evidence" value="ECO:0007669"/>
    <property type="project" value="InterPro"/>
</dbReference>
<comment type="similarity">
    <text evidence="2 6">Belongs to the drug/metabolite transporter (DMT) superfamily. Plant drug/metabolite exporter (P-DME) (TC 2.A.7.4) family.</text>
</comment>
<dbReference type="SUPFAM" id="SSF103481">
    <property type="entry name" value="Multidrug resistance efflux transporter EmrE"/>
    <property type="match status" value="1"/>
</dbReference>
<dbReference type="PANTHER" id="PTHR31218">
    <property type="entry name" value="WAT1-RELATED PROTEIN"/>
    <property type="match status" value="1"/>
</dbReference>
<dbReference type="InParanoid" id="A0A2R6P9D0"/>
<dbReference type="Proteomes" id="UP000241394">
    <property type="component" value="Chromosome LG27"/>
</dbReference>
<dbReference type="AlphaFoldDB" id="A0A2R6P9D0"/>
<feature type="domain" description="EamA" evidence="8">
    <location>
        <begin position="155"/>
        <end position="286"/>
    </location>
</feature>
<dbReference type="OMA" id="VATECIN"/>
<keyword evidence="10" id="KW-1185">Reference proteome</keyword>
<dbReference type="InterPro" id="IPR000620">
    <property type="entry name" value="EamA_dom"/>
</dbReference>